<comment type="caution">
    <text evidence="1">The sequence shown here is derived from an EMBL/GenBank/DDBJ whole genome shotgun (WGS) entry which is preliminary data.</text>
</comment>
<dbReference type="Proteomes" id="UP000789390">
    <property type="component" value="Unassembled WGS sequence"/>
</dbReference>
<dbReference type="PANTHER" id="PTHR47526:SF3">
    <property type="entry name" value="PHD-TYPE DOMAIN-CONTAINING PROTEIN"/>
    <property type="match status" value="1"/>
</dbReference>
<gene>
    <name evidence="1" type="ORF">DGAL_LOCUS11356</name>
</gene>
<evidence type="ECO:0000313" key="1">
    <source>
        <dbReference type="EMBL" id="CAH0107992.1"/>
    </source>
</evidence>
<keyword evidence="2" id="KW-1185">Reference proteome</keyword>
<evidence type="ECO:0000313" key="2">
    <source>
        <dbReference type="Proteomes" id="UP000789390"/>
    </source>
</evidence>
<protein>
    <submittedName>
        <fullName evidence="1">Uncharacterized protein</fullName>
    </submittedName>
</protein>
<dbReference type="EMBL" id="CAKKLH010000281">
    <property type="protein sequence ID" value="CAH0107992.1"/>
    <property type="molecule type" value="Genomic_DNA"/>
</dbReference>
<proteinExistence type="predicted"/>
<organism evidence="1 2">
    <name type="scientific">Daphnia galeata</name>
    <dbReference type="NCBI Taxonomy" id="27404"/>
    <lineage>
        <taxon>Eukaryota</taxon>
        <taxon>Metazoa</taxon>
        <taxon>Ecdysozoa</taxon>
        <taxon>Arthropoda</taxon>
        <taxon>Crustacea</taxon>
        <taxon>Branchiopoda</taxon>
        <taxon>Diplostraca</taxon>
        <taxon>Cladocera</taxon>
        <taxon>Anomopoda</taxon>
        <taxon>Daphniidae</taxon>
        <taxon>Daphnia</taxon>
    </lineage>
</organism>
<dbReference type="PANTHER" id="PTHR47526">
    <property type="entry name" value="ATP-DEPENDENT DNA HELICASE"/>
    <property type="match status" value="1"/>
</dbReference>
<dbReference type="OrthoDB" id="6381295at2759"/>
<dbReference type="AlphaFoldDB" id="A0A8J2RT73"/>
<reference evidence="1" key="1">
    <citation type="submission" date="2021-11" db="EMBL/GenBank/DDBJ databases">
        <authorList>
            <person name="Schell T."/>
        </authorList>
    </citation>
    <scope>NUCLEOTIDE SEQUENCE</scope>
    <source>
        <strain evidence="1">M5</strain>
    </source>
</reference>
<name>A0A8J2RT73_9CRUS</name>
<accession>A0A8J2RT73</accession>
<sequence>MSSEGAEDLLHDSVIELFDLSDYSSTLPNEAKERYVAKLNEVQCDCPYVIENEYWTSSTQELETILPSVEFGDVWNYLVKVQHSMAFSLPPLRPWVAFNPAGGVITAHCDCIAGYRPTNEMVKEVSEAGCGYYF</sequence>